<evidence type="ECO:0000256" key="2">
    <source>
        <dbReference type="ARBA" id="ARBA00004167"/>
    </source>
</evidence>
<keyword evidence="13 18" id="KW-0472">Membrane</keyword>
<feature type="transmembrane region" description="Helical" evidence="18">
    <location>
        <begin position="336"/>
        <end position="358"/>
    </location>
</feature>
<evidence type="ECO:0000313" key="21">
    <source>
        <dbReference type="Proteomes" id="UP000317650"/>
    </source>
</evidence>
<organism evidence="20 21">
    <name type="scientific">Musa balbisiana</name>
    <name type="common">Banana</name>
    <dbReference type="NCBI Taxonomy" id="52838"/>
    <lineage>
        <taxon>Eukaryota</taxon>
        <taxon>Viridiplantae</taxon>
        <taxon>Streptophyta</taxon>
        <taxon>Embryophyta</taxon>
        <taxon>Tracheophyta</taxon>
        <taxon>Spermatophyta</taxon>
        <taxon>Magnoliopsida</taxon>
        <taxon>Liliopsida</taxon>
        <taxon>Zingiberales</taxon>
        <taxon>Musaceae</taxon>
        <taxon>Musa</taxon>
    </lineage>
</organism>
<dbReference type="GO" id="GO:0020037">
    <property type="term" value="F:heme binding"/>
    <property type="evidence" value="ECO:0007669"/>
    <property type="project" value="InterPro"/>
</dbReference>
<evidence type="ECO:0000256" key="8">
    <source>
        <dbReference type="ARBA" id="ARBA00023002"/>
    </source>
</evidence>
<dbReference type="GO" id="GO:0003700">
    <property type="term" value="F:DNA-binding transcription factor activity"/>
    <property type="evidence" value="ECO:0007669"/>
    <property type="project" value="InterPro"/>
</dbReference>
<dbReference type="InterPro" id="IPR036396">
    <property type="entry name" value="Cyt_P450_sf"/>
</dbReference>
<evidence type="ECO:0000256" key="6">
    <source>
        <dbReference type="ARBA" id="ARBA00022723"/>
    </source>
</evidence>
<dbReference type="SMART" id="SM00774">
    <property type="entry name" value="WRKY"/>
    <property type="match status" value="1"/>
</dbReference>
<evidence type="ECO:0000256" key="17">
    <source>
        <dbReference type="SAM" id="MobiDB-lite"/>
    </source>
</evidence>
<dbReference type="PRINTS" id="PR00463">
    <property type="entry name" value="EP450I"/>
</dbReference>
<keyword evidence="12" id="KW-0238">DNA-binding</keyword>
<feature type="binding site" description="axial binding residue" evidence="16">
    <location>
        <position position="794"/>
    </location>
    <ligand>
        <name>heme</name>
        <dbReference type="ChEBI" id="CHEBI:30413"/>
    </ligand>
    <ligandPart>
        <name>Fe</name>
        <dbReference type="ChEBI" id="CHEBI:18248"/>
    </ligandPart>
</feature>
<sequence>MPGDHEEADHYHIPFHDELSLLFPQKPAGGDANDTGSLGFDQQAESPLVNFADAFRGSNMDYGVIARALGLSCPAPSKFLRSSGTASRELMVDVGNGRKSLVPSLGCSLGATPVTPNSSISSSSTEAAGEEAAERCKKDQKKQGEEQKKQAKGDEEGGDKPKTLSTTKKKAEKRQREPAFAFVTKSEVDHLEDGYRWRKYGQKAVKNSPYPRSYYRCTTQKCPVKKRVERSYQDPKIVVTTYEGKHTHQSPAAVRGSTHLVAPPTTMPGSFYHNLMMHQVPQPSNTCQQGNINPNMYLANLPPALQHLQFPEYGLLQDSSCSSSAETSMRLAVSSLGWGAGGLLLLACAVWALNWAWWRSRRQERALRSQGLHGTPYRLLRGDLKEDARLLAEARSKPMHLSHHIIPRVAPLLHAAMSEFGRTSFTWFGPVPRVTITDPQSIRGILSNKFGHMGRSNISPFRRLLATGVLSYEGEKWAKHRRILNPAFHLEKLKRMLPAFSVCCSDLVSRWEKLVGQEGSCELDVWPELQNFTGDVISRAAFGSSYEEGRRIFELQAEIAELIIQTGKTAVYVPGYRFLPILKNRRIKAIDKEVRSLLRGIIRKREEAIKRGEASNDDLLGLLMESNIKQFQEHGNKNAGMTIDEVVEECKLFYFAGQETTAVLLTWTMVVLSMHPLWQARAREEVLQVLGKDKPEFDALSHLKIVTMILYEVLRLYPPLVLIQRRTHKTVEIGNIAYPPGTLLALPIIFIHHDPALWGEDASEFKPERFAEGIAKTWRDQIAFFPFGGGPHVCMGQNFALLEAKMGLSTILQRFWFELSPSYAHAPRTVITLQPQHGAQLRLHRL</sequence>
<evidence type="ECO:0000256" key="13">
    <source>
        <dbReference type="ARBA" id="ARBA00023136"/>
    </source>
</evidence>
<dbReference type="InterPro" id="IPR002401">
    <property type="entry name" value="Cyt_P450_E_grp-I"/>
</dbReference>
<dbReference type="InterPro" id="IPR001128">
    <property type="entry name" value="Cyt_P450"/>
</dbReference>
<keyword evidence="8" id="KW-0560">Oxidoreductase</keyword>
<evidence type="ECO:0000256" key="18">
    <source>
        <dbReference type="SAM" id="Phobius"/>
    </source>
</evidence>
<evidence type="ECO:0000256" key="14">
    <source>
        <dbReference type="ARBA" id="ARBA00023163"/>
    </source>
</evidence>
<protein>
    <recommendedName>
        <fullName evidence="19">WRKY domain-containing protein</fullName>
    </recommendedName>
</protein>
<evidence type="ECO:0000256" key="16">
    <source>
        <dbReference type="PIRSR" id="PIRSR602401-1"/>
    </source>
</evidence>
<feature type="compositionally biased region" description="Basic and acidic residues" evidence="17">
    <location>
        <begin position="132"/>
        <end position="162"/>
    </location>
</feature>
<dbReference type="SUPFAM" id="SSF118290">
    <property type="entry name" value="WRKY DNA-binding domain"/>
    <property type="match status" value="1"/>
</dbReference>
<dbReference type="EMBL" id="PYDT01000001">
    <property type="protein sequence ID" value="THU71560.1"/>
    <property type="molecule type" value="Genomic_DNA"/>
</dbReference>
<feature type="domain" description="WRKY" evidence="19">
    <location>
        <begin position="186"/>
        <end position="251"/>
    </location>
</feature>
<feature type="region of interest" description="Disordered" evidence="17">
    <location>
        <begin position="112"/>
        <end position="177"/>
    </location>
</feature>
<dbReference type="Gene3D" id="1.10.630.10">
    <property type="entry name" value="Cytochrome P450"/>
    <property type="match status" value="1"/>
</dbReference>
<dbReference type="SUPFAM" id="SSF48264">
    <property type="entry name" value="Cytochrome P450"/>
    <property type="match status" value="1"/>
</dbReference>
<feature type="compositionally biased region" description="Low complexity" evidence="17">
    <location>
        <begin position="118"/>
        <end position="127"/>
    </location>
</feature>
<dbReference type="Proteomes" id="UP000317650">
    <property type="component" value="Chromosome 4"/>
</dbReference>
<dbReference type="GO" id="GO:0005634">
    <property type="term" value="C:nucleus"/>
    <property type="evidence" value="ECO:0007669"/>
    <property type="project" value="UniProtKB-SubCell"/>
</dbReference>
<gene>
    <name evidence="20" type="ORF">C4D60_Mb04t02710</name>
</gene>
<evidence type="ECO:0000259" key="19">
    <source>
        <dbReference type="PROSITE" id="PS50811"/>
    </source>
</evidence>
<dbReference type="GO" id="GO:0008202">
    <property type="term" value="P:steroid metabolic process"/>
    <property type="evidence" value="ECO:0007669"/>
    <property type="project" value="UniProtKB-ARBA"/>
</dbReference>
<evidence type="ECO:0000256" key="7">
    <source>
        <dbReference type="ARBA" id="ARBA00022989"/>
    </source>
</evidence>
<keyword evidence="10" id="KW-0805">Transcription regulation</keyword>
<evidence type="ECO:0000256" key="12">
    <source>
        <dbReference type="ARBA" id="ARBA00023125"/>
    </source>
</evidence>
<keyword evidence="14" id="KW-0804">Transcription</keyword>
<evidence type="ECO:0000256" key="4">
    <source>
        <dbReference type="ARBA" id="ARBA00022617"/>
    </source>
</evidence>
<accession>A0A4S8K960</accession>
<evidence type="ECO:0000256" key="3">
    <source>
        <dbReference type="ARBA" id="ARBA00010617"/>
    </source>
</evidence>
<dbReference type="AlphaFoldDB" id="A0A4S8K960"/>
<keyword evidence="5 18" id="KW-0812">Transmembrane</keyword>
<dbReference type="InterPro" id="IPR050665">
    <property type="entry name" value="Cytochrome_P450_Monooxygen"/>
</dbReference>
<keyword evidence="7 18" id="KW-1133">Transmembrane helix</keyword>
<proteinExistence type="inferred from homology"/>
<keyword evidence="4 16" id="KW-0349">Heme</keyword>
<evidence type="ECO:0000256" key="1">
    <source>
        <dbReference type="ARBA" id="ARBA00004123"/>
    </source>
</evidence>
<comment type="subcellular location">
    <subcellularLocation>
        <location evidence="2">Membrane</location>
        <topology evidence="2">Single-pass membrane protein</topology>
    </subcellularLocation>
    <subcellularLocation>
        <location evidence="1">Nucleus</location>
    </subcellularLocation>
</comment>
<keyword evidence="9 16" id="KW-0408">Iron</keyword>
<dbReference type="FunFam" id="2.20.25.80:FF:000003">
    <property type="entry name" value="WRKY transcription factor 57"/>
    <property type="match status" value="1"/>
</dbReference>
<comment type="cofactor">
    <cofactor evidence="16">
        <name>heme</name>
        <dbReference type="ChEBI" id="CHEBI:30413"/>
    </cofactor>
</comment>
<dbReference type="GO" id="GO:0005506">
    <property type="term" value="F:iron ion binding"/>
    <property type="evidence" value="ECO:0007669"/>
    <property type="project" value="InterPro"/>
</dbReference>
<dbReference type="InterPro" id="IPR003657">
    <property type="entry name" value="WRKY_dom"/>
</dbReference>
<keyword evidence="11" id="KW-0503">Monooxygenase</keyword>
<dbReference type="Pfam" id="PF00067">
    <property type="entry name" value="p450"/>
    <property type="match status" value="1"/>
</dbReference>
<dbReference type="PANTHER" id="PTHR24282">
    <property type="entry name" value="CYTOCHROME P450 FAMILY MEMBER"/>
    <property type="match status" value="1"/>
</dbReference>
<keyword evidence="15" id="KW-0539">Nucleus</keyword>
<evidence type="ECO:0000256" key="9">
    <source>
        <dbReference type="ARBA" id="ARBA00023004"/>
    </source>
</evidence>
<dbReference type="FunFam" id="1.10.630.10:FF:000029">
    <property type="entry name" value="Cytochrome P450 734A1"/>
    <property type="match status" value="1"/>
</dbReference>
<comment type="caution">
    <text evidence="20">The sequence shown here is derived from an EMBL/GenBank/DDBJ whole genome shotgun (WGS) entry which is preliminary data.</text>
</comment>
<evidence type="ECO:0000256" key="5">
    <source>
        <dbReference type="ARBA" id="ARBA00022692"/>
    </source>
</evidence>
<dbReference type="GO" id="GO:0016705">
    <property type="term" value="F:oxidoreductase activity, acting on paired donors, with incorporation or reduction of molecular oxygen"/>
    <property type="evidence" value="ECO:0007669"/>
    <property type="project" value="InterPro"/>
</dbReference>
<evidence type="ECO:0000256" key="11">
    <source>
        <dbReference type="ARBA" id="ARBA00023033"/>
    </source>
</evidence>
<evidence type="ECO:0000256" key="15">
    <source>
        <dbReference type="ARBA" id="ARBA00023242"/>
    </source>
</evidence>
<dbReference type="GO" id="GO:0016020">
    <property type="term" value="C:membrane"/>
    <property type="evidence" value="ECO:0007669"/>
    <property type="project" value="UniProtKB-SubCell"/>
</dbReference>
<dbReference type="GO" id="GO:0043565">
    <property type="term" value="F:sequence-specific DNA binding"/>
    <property type="evidence" value="ECO:0007669"/>
    <property type="project" value="InterPro"/>
</dbReference>
<dbReference type="PANTHER" id="PTHR24282:SF255">
    <property type="entry name" value="CYTOCHROME P450 72A11-RELATED"/>
    <property type="match status" value="1"/>
</dbReference>
<comment type="similarity">
    <text evidence="3">Belongs to the cytochrome P450 family.</text>
</comment>
<evidence type="ECO:0000313" key="20">
    <source>
        <dbReference type="EMBL" id="THU71560.1"/>
    </source>
</evidence>
<evidence type="ECO:0000256" key="10">
    <source>
        <dbReference type="ARBA" id="ARBA00023015"/>
    </source>
</evidence>
<reference evidence="20 21" key="1">
    <citation type="journal article" date="2019" name="Nat. Plants">
        <title>Genome sequencing of Musa balbisiana reveals subgenome evolution and function divergence in polyploid bananas.</title>
        <authorList>
            <person name="Yao X."/>
        </authorList>
    </citation>
    <scope>NUCLEOTIDE SEQUENCE [LARGE SCALE GENOMIC DNA]</scope>
    <source>
        <strain evidence="21">cv. DH-PKW</strain>
        <tissue evidence="20">Leaves</tissue>
    </source>
</reference>
<keyword evidence="6 16" id="KW-0479">Metal-binding</keyword>
<dbReference type="PROSITE" id="PS00086">
    <property type="entry name" value="CYTOCHROME_P450"/>
    <property type="match status" value="1"/>
</dbReference>
<dbReference type="InterPro" id="IPR036576">
    <property type="entry name" value="WRKY_dom_sf"/>
</dbReference>
<keyword evidence="21" id="KW-1185">Reference proteome</keyword>
<dbReference type="InterPro" id="IPR017972">
    <property type="entry name" value="Cyt_P450_CS"/>
</dbReference>
<dbReference type="PRINTS" id="PR00385">
    <property type="entry name" value="P450"/>
</dbReference>
<dbReference type="STRING" id="52838.A0A4S8K960"/>
<dbReference type="Pfam" id="PF03106">
    <property type="entry name" value="WRKY"/>
    <property type="match status" value="1"/>
</dbReference>
<dbReference type="Gene3D" id="2.20.25.80">
    <property type="entry name" value="WRKY domain"/>
    <property type="match status" value="1"/>
</dbReference>
<dbReference type="PROSITE" id="PS50811">
    <property type="entry name" value="WRKY"/>
    <property type="match status" value="1"/>
</dbReference>
<dbReference type="GO" id="GO:0004497">
    <property type="term" value="F:monooxygenase activity"/>
    <property type="evidence" value="ECO:0007669"/>
    <property type="project" value="UniProtKB-KW"/>
</dbReference>
<dbReference type="CDD" id="cd20642">
    <property type="entry name" value="CYP72"/>
    <property type="match status" value="1"/>
</dbReference>
<name>A0A4S8K960_MUSBA</name>